<keyword evidence="6 10" id="KW-0093">Biotin biosynthesis</keyword>
<comment type="cofactor">
    <cofactor evidence="1 10">
        <name>pyridoxal 5'-phosphate</name>
        <dbReference type="ChEBI" id="CHEBI:597326"/>
    </cofactor>
</comment>
<dbReference type="Gene3D" id="3.40.640.10">
    <property type="entry name" value="Type I PLP-dependent aspartate aminotransferase-like (Major domain)"/>
    <property type="match status" value="1"/>
</dbReference>
<sequence length="462" mass="49190">MHAPGWSRFPRPATAMGGAAPALLSVSMAAAVTPGLTPEQISAIDAAHLWHPYSTIGAEALPPVVAVAAHGAWLTLIRDGHPIRVLDAMSSWWTSIHGHGHPVLDAALTTQLATMNHVMFGGLTHEPAARLARLLVELTPQGLDTVFFSDSGSVAVEVAVKMALQYWRSRGRPAKHRLMTWRGGYHGDTFTPMSICDPDGGMHSLWTDILARQVFAPQVPRDYDPGYSAAFEVQLAEHAAELAAVVVEPVVQGAGGMRFHDPRYLCDVRDICRRHDVLLIFDEIATGFGRTGELFAADHAGVSPDIMCVGKALTGGYLSLAATLCTTGIAHTISTGAAGALMHGPTFMANPLACAVSVASVEVLLEQDWRSRIAEIAAGLTAGLEPARTLPAVTDIRVCGAIGVIECERPVDLTVATPVALDHGVWLRPFRNLVYAMPPYICPPAEIAQITSAMVEVARLVV</sequence>
<dbReference type="EC" id="2.6.1.62" evidence="10"/>
<dbReference type="PANTHER" id="PTHR42684">
    <property type="entry name" value="ADENOSYLMETHIONINE-8-AMINO-7-OXONONANOATE AMINOTRANSFERASE"/>
    <property type="match status" value="1"/>
</dbReference>
<dbReference type="Gene3D" id="3.90.1150.10">
    <property type="entry name" value="Aspartate Aminotransferase, domain 1"/>
    <property type="match status" value="1"/>
</dbReference>
<evidence type="ECO:0000256" key="5">
    <source>
        <dbReference type="ARBA" id="ARBA00022691"/>
    </source>
</evidence>
<feature type="binding site" evidence="10">
    <location>
        <position position="185"/>
    </location>
    <ligand>
        <name>substrate</name>
    </ligand>
</feature>
<evidence type="ECO:0000256" key="9">
    <source>
        <dbReference type="ARBA" id="ARBA00060970"/>
    </source>
</evidence>
<dbReference type="Proteomes" id="UP000017786">
    <property type="component" value="Chromosome"/>
</dbReference>
<dbReference type="InterPro" id="IPR015422">
    <property type="entry name" value="PyrdxlP-dep_Trfase_small"/>
</dbReference>
<comment type="subunit">
    <text evidence="10">Homodimer.</text>
</comment>
<dbReference type="SUPFAM" id="SSF53383">
    <property type="entry name" value="PLP-dependent transferases"/>
    <property type="match status" value="1"/>
</dbReference>
<evidence type="ECO:0000313" key="11">
    <source>
        <dbReference type="EMBL" id="AGZ53677.1"/>
    </source>
</evidence>
<feature type="binding site" evidence="10">
    <location>
        <position position="428"/>
    </location>
    <ligand>
        <name>substrate</name>
    </ligand>
</feature>
<keyword evidence="4 10" id="KW-0808">Transferase</keyword>
<feature type="binding site" evidence="10">
    <location>
        <position position="92"/>
    </location>
    <ligand>
        <name>substrate</name>
    </ligand>
</feature>
<feature type="binding site" evidence="10">
    <location>
        <begin position="345"/>
        <end position="346"/>
    </location>
    <ligand>
        <name>pyridoxal 5'-phosphate</name>
        <dbReference type="ChEBI" id="CHEBI:597326"/>
    </ligand>
</feature>
<dbReference type="GO" id="GO:0004015">
    <property type="term" value="F:adenosylmethionine-8-amino-7-oxononanoate transaminase activity"/>
    <property type="evidence" value="ECO:0007669"/>
    <property type="project" value="UniProtKB-UniRule"/>
</dbReference>
<protein>
    <recommendedName>
        <fullName evidence="10">Adenosylmethionine-8-amino-7-oxononanoate aminotransferase</fullName>
        <ecNumber evidence="10">2.6.1.62</ecNumber>
    </recommendedName>
    <alternativeName>
        <fullName evidence="10">7,8-diamino-pelargonic acid aminotransferase</fullName>
        <shortName evidence="10">DAPA AT</shortName>
        <shortName evidence="10">DAPA aminotransferase</shortName>
    </alternativeName>
    <alternativeName>
        <fullName evidence="10">7,8-diaminononanoate synthase</fullName>
        <shortName evidence="10">DANS</shortName>
    </alternativeName>
    <alternativeName>
        <fullName evidence="10">Diaminopelargonic acid synthase</fullName>
    </alternativeName>
</protein>
<dbReference type="EMBL" id="CP006835">
    <property type="protein sequence ID" value="AGZ53677.1"/>
    <property type="molecule type" value="Genomic_DNA"/>
</dbReference>
<keyword evidence="10" id="KW-0963">Cytoplasm</keyword>
<evidence type="ECO:0000256" key="6">
    <source>
        <dbReference type="ARBA" id="ARBA00022756"/>
    </source>
</evidence>
<dbReference type="InterPro" id="IPR015424">
    <property type="entry name" value="PyrdxlP-dep_Trfase"/>
</dbReference>
<dbReference type="CDD" id="cd00610">
    <property type="entry name" value="OAT_like"/>
    <property type="match status" value="1"/>
</dbReference>
<dbReference type="KEGG" id="mkn:MKAN_27770"/>
<dbReference type="GO" id="GO:0030170">
    <property type="term" value="F:pyridoxal phosphate binding"/>
    <property type="evidence" value="ECO:0007669"/>
    <property type="project" value="UniProtKB-UniRule"/>
</dbReference>
<comment type="function">
    <text evidence="10">Catalyzes the transfer of the alpha-amino group from S-adenosyl-L-methionine (SAM) to 7-keto-8-aminopelargonic acid (KAPA) to form 7,8-diaminopelargonic acid (DAPA). It is the only aminotransferase known to utilize SAM as an amino donor.</text>
</comment>
<evidence type="ECO:0000256" key="1">
    <source>
        <dbReference type="ARBA" id="ARBA00001933"/>
    </source>
</evidence>
<dbReference type="NCBIfam" id="TIGR00508">
    <property type="entry name" value="bioA"/>
    <property type="match status" value="1"/>
</dbReference>
<comment type="catalytic activity">
    <reaction evidence="8 10">
        <text>(8S)-8-amino-7-oxononanoate + S-adenosyl-L-methionine = S-adenosyl-4-methylsulfanyl-2-oxobutanoate + (7R,8S)-7,8-diammoniononanoate</text>
        <dbReference type="Rhea" id="RHEA:16861"/>
        <dbReference type="ChEBI" id="CHEBI:16490"/>
        <dbReference type="ChEBI" id="CHEBI:59789"/>
        <dbReference type="ChEBI" id="CHEBI:149468"/>
        <dbReference type="ChEBI" id="CHEBI:149469"/>
        <dbReference type="EC" id="2.6.1.62"/>
    </reaction>
</comment>
<feature type="modified residue" description="N6-(pyridoxal phosphate)lysine" evidence="10">
    <location>
        <position position="311"/>
    </location>
</feature>
<dbReference type="GO" id="GO:0009102">
    <property type="term" value="P:biotin biosynthetic process"/>
    <property type="evidence" value="ECO:0007669"/>
    <property type="project" value="UniProtKB-UniRule"/>
</dbReference>
<dbReference type="GO" id="GO:0005737">
    <property type="term" value="C:cytoplasm"/>
    <property type="evidence" value="ECO:0007669"/>
    <property type="project" value="UniProtKB-SubCell"/>
</dbReference>
<keyword evidence="7 10" id="KW-0663">Pyridoxal phosphate</keyword>
<evidence type="ECO:0000256" key="4">
    <source>
        <dbReference type="ARBA" id="ARBA00022679"/>
    </source>
</evidence>
<name>U5WXL7_MYCKA</name>
<dbReference type="InterPro" id="IPR049704">
    <property type="entry name" value="Aminotrans_3_PPA_site"/>
</dbReference>
<gene>
    <name evidence="10" type="primary">bioA</name>
    <name evidence="11" type="ORF">MKAN_27770</name>
</gene>
<dbReference type="eggNOG" id="COG0161">
    <property type="taxonomic scope" value="Bacteria"/>
</dbReference>
<dbReference type="Pfam" id="PF00202">
    <property type="entry name" value="Aminotran_3"/>
    <property type="match status" value="1"/>
</dbReference>
<dbReference type="PANTHER" id="PTHR42684:SF17">
    <property type="entry name" value="ADENOSYLMETHIONINE-8-AMINO-7-OXONONANOATE AMINOTRANSFERASE"/>
    <property type="match status" value="1"/>
</dbReference>
<dbReference type="InterPro" id="IPR015421">
    <property type="entry name" value="PyrdxlP-dep_Trfase_major"/>
</dbReference>
<dbReference type="HOGENOM" id="CLU_016922_4_3_11"/>
<evidence type="ECO:0000256" key="3">
    <source>
        <dbReference type="ARBA" id="ARBA00022576"/>
    </source>
</evidence>
<keyword evidence="5 10" id="KW-0949">S-adenosyl-L-methionine</keyword>
<comment type="pathway">
    <text evidence="2 10">Cofactor biosynthesis; biotin biosynthesis; 7,8-diaminononanoate from 8-amino-7-oxononanoate (SAM route): step 1/1.</text>
</comment>
<dbReference type="FunFam" id="3.40.640.10:FF:000041">
    <property type="entry name" value="Adenosylmethionine-8-amino-7-oxononanoate aminotransferase"/>
    <property type="match status" value="1"/>
</dbReference>
<dbReference type="HAMAP" id="MF_00834">
    <property type="entry name" value="BioA"/>
    <property type="match status" value="1"/>
</dbReference>
<evidence type="ECO:0000256" key="2">
    <source>
        <dbReference type="ARBA" id="ARBA00005063"/>
    </source>
</evidence>
<feature type="binding site" evidence="10">
    <location>
        <position position="311"/>
    </location>
    <ligand>
        <name>substrate</name>
    </ligand>
</feature>
<comment type="subcellular location">
    <subcellularLocation>
        <location evidence="10">Cytoplasm</location>
    </subcellularLocation>
</comment>
<dbReference type="AlphaFoldDB" id="U5WXL7"/>
<feature type="binding site" evidence="10">
    <location>
        <position position="344"/>
    </location>
    <ligand>
        <name>substrate</name>
    </ligand>
</feature>
<dbReference type="PROSITE" id="PS00600">
    <property type="entry name" value="AA_TRANSFER_CLASS_3"/>
    <property type="match status" value="1"/>
</dbReference>
<proteinExistence type="inferred from homology"/>
<evidence type="ECO:0000256" key="10">
    <source>
        <dbReference type="HAMAP-Rule" id="MF_00834"/>
    </source>
</evidence>
<feature type="binding site" evidence="10">
    <location>
        <position position="282"/>
    </location>
    <ligand>
        <name>pyridoxal 5'-phosphate</name>
        <dbReference type="ChEBI" id="CHEBI:597326"/>
    </ligand>
</feature>
<organism evidence="11 12">
    <name type="scientific">Mycobacterium kansasii ATCC 12478</name>
    <dbReference type="NCBI Taxonomy" id="557599"/>
    <lineage>
        <taxon>Bacteria</taxon>
        <taxon>Bacillati</taxon>
        <taxon>Actinomycetota</taxon>
        <taxon>Actinomycetes</taxon>
        <taxon>Mycobacteriales</taxon>
        <taxon>Mycobacteriaceae</taxon>
        <taxon>Mycobacterium</taxon>
    </lineage>
</organism>
<feature type="site" description="Participates in the substrate recognition with KAPA and in a stacking interaction with the adenine ring of SAM" evidence="10">
    <location>
        <position position="53"/>
    </location>
</feature>
<evidence type="ECO:0000256" key="7">
    <source>
        <dbReference type="ARBA" id="ARBA00022898"/>
    </source>
</evidence>
<comment type="similarity">
    <text evidence="9 10">Belongs to the class-III pyridoxal-phosphate-dependent aminotransferase family. BioA subfamily.</text>
</comment>
<dbReference type="UniPathway" id="UPA00078">
    <property type="reaction ID" value="UER00160"/>
</dbReference>
<evidence type="ECO:0000313" key="12">
    <source>
        <dbReference type="Proteomes" id="UP000017786"/>
    </source>
</evidence>
<feature type="binding site" evidence="10">
    <location>
        <begin position="152"/>
        <end position="153"/>
    </location>
    <ligand>
        <name>pyridoxal 5'-phosphate</name>
        <dbReference type="ChEBI" id="CHEBI:597326"/>
    </ligand>
</feature>
<evidence type="ECO:0000256" key="8">
    <source>
        <dbReference type="ARBA" id="ARBA00048449"/>
    </source>
</evidence>
<dbReference type="InterPro" id="IPR005814">
    <property type="entry name" value="Aminotrans_3"/>
</dbReference>
<keyword evidence="3 10" id="KW-0032">Aminotransferase</keyword>
<dbReference type="NCBIfam" id="NF004624">
    <property type="entry name" value="PRK05964.1"/>
    <property type="match status" value="1"/>
</dbReference>
<dbReference type="InterPro" id="IPR005815">
    <property type="entry name" value="BioA"/>
</dbReference>
<accession>U5WXL7</accession>
<reference evidence="11 12" key="1">
    <citation type="submission" date="2013-10" db="EMBL/GenBank/DDBJ databases">
        <title>Genome sequence of Mycobacterium kansasii.</title>
        <authorList>
            <consortium name="McGill University Mycobacterium genome consortium"/>
            <person name="Veyrier F.J."/>
            <person name="Behr M.A."/>
        </authorList>
    </citation>
    <scope>NUCLEOTIDE SEQUENCE [LARGE SCALE GENOMIC DNA]</scope>
    <source>
        <strain evidence="11 12">ATCC 12478</strain>
    </source>
</reference>